<dbReference type="Proteomes" id="UP000297948">
    <property type="component" value="Unassembled WGS sequence"/>
</dbReference>
<evidence type="ECO:0000313" key="4">
    <source>
        <dbReference type="EMBL" id="TGA93204.1"/>
    </source>
</evidence>
<dbReference type="Pfam" id="PF13561">
    <property type="entry name" value="adh_short_C2"/>
    <property type="match status" value="1"/>
</dbReference>
<dbReference type="EMBL" id="SRID01000365">
    <property type="protein sequence ID" value="TGA93204.1"/>
    <property type="molecule type" value="Genomic_DNA"/>
</dbReference>
<dbReference type="InterPro" id="IPR036291">
    <property type="entry name" value="NAD(P)-bd_dom_sf"/>
</dbReference>
<comment type="caution">
    <text evidence="4">The sequence shown here is derived from an EMBL/GenBank/DDBJ whole genome shotgun (WGS) entry which is preliminary data.</text>
</comment>
<gene>
    <name evidence="4" type="ORF">E4099_26760</name>
</gene>
<dbReference type="InterPro" id="IPR051122">
    <property type="entry name" value="SDR_DHRS6-like"/>
</dbReference>
<dbReference type="AlphaFoldDB" id="A0A4Z0GBA0"/>
<accession>A0A4Z0GBA0</accession>
<organism evidence="4 5">
    <name type="scientific">Streptomyces palmae</name>
    <dbReference type="NCBI Taxonomy" id="1701085"/>
    <lineage>
        <taxon>Bacteria</taxon>
        <taxon>Bacillati</taxon>
        <taxon>Actinomycetota</taxon>
        <taxon>Actinomycetes</taxon>
        <taxon>Kitasatosporales</taxon>
        <taxon>Streptomycetaceae</taxon>
        <taxon>Streptomyces</taxon>
    </lineage>
</organism>
<dbReference type="OrthoDB" id="9806974at2"/>
<dbReference type="PANTHER" id="PTHR43477:SF1">
    <property type="entry name" value="DIHYDROANTICAPSIN 7-DEHYDROGENASE"/>
    <property type="match status" value="1"/>
</dbReference>
<name>A0A4Z0GBA0_9ACTN</name>
<dbReference type="InterPro" id="IPR002347">
    <property type="entry name" value="SDR_fam"/>
</dbReference>
<keyword evidence="5" id="KW-1185">Reference proteome</keyword>
<dbReference type="PRINTS" id="PR00081">
    <property type="entry name" value="GDHRDH"/>
</dbReference>
<dbReference type="SUPFAM" id="SSF51735">
    <property type="entry name" value="NAD(P)-binding Rossmann-fold domains"/>
    <property type="match status" value="1"/>
</dbReference>
<evidence type="ECO:0000313" key="5">
    <source>
        <dbReference type="Proteomes" id="UP000297948"/>
    </source>
</evidence>
<dbReference type="CDD" id="cd05233">
    <property type="entry name" value="SDR_c"/>
    <property type="match status" value="1"/>
</dbReference>
<protein>
    <submittedName>
        <fullName evidence="4">SDR family oxidoreductase</fullName>
    </submittedName>
</protein>
<dbReference type="GO" id="GO:0016491">
    <property type="term" value="F:oxidoreductase activity"/>
    <property type="evidence" value="ECO:0007669"/>
    <property type="project" value="UniProtKB-KW"/>
</dbReference>
<evidence type="ECO:0000256" key="1">
    <source>
        <dbReference type="ARBA" id="ARBA00006484"/>
    </source>
</evidence>
<reference evidence="4 5" key="1">
    <citation type="submission" date="2019-03" db="EMBL/GenBank/DDBJ databases">
        <authorList>
            <person name="Gonzalez-Pimentel J.L."/>
        </authorList>
    </citation>
    <scope>NUCLEOTIDE SEQUENCE [LARGE SCALE GENOMIC DNA]</scope>
    <source>
        <strain evidence="4 5">JCM 31289</strain>
    </source>
</reference>
<dbReference type="PANTHER" id="PTHR43477">
    <property type="entry name" value="DIHYDROANTICAPSIN 7-DEHYDROGENASE"/>
    <property type="match status" value="1"/>
</dbReference>
<evidence type="ECO:0000256" key="2">
    <source>
        <dbReference type="ARBA" id="ARBA00023002"/>
    </source>
</evidence>
<proteinExistence type="inferred from homology"/>
<keyword evidence="2" id="KW-0560">Oxidoreductase</keyword>
<dbReference type="RefSeq" id="WP_135341696.1">
    <property type="nucleotide sequence ID" value="NZ_JBHLTX010000035.1"/>
</dbReference>
<evidence type="ECO:0000256" key="3">
    <source>
        <dbReference type="SAM" id="MobiDB-lite"/>
    </source>
</evidence>
<sequence length="257" mass="25293">MPKYTGRKAVVVGGTTGVGLAIAKRLVEGGARTLLTGGAAHGIADVEGQLGPAASLVACDLFAADAVADFASAAGSAFGTVDMLFVDAEPAASKPWAEPGAVSGTGHHDGRFTAAARGAYTAAQALAPLVADEGAIVFTTVAADVCRPGTPDAGVRAMTASAVHALTRVLAVELADRGVRVNAVSPGAIDTPADALAHTPRPEAAPPLGRRGSVDEVARAALFLATDATFTTGTVLAVDGGLGCGGGRPGPRPAPRD</sequence>
<dbReference type="Gene3D" id="3.40.50.720">
    <property type="entry name" value="NAD(P)-binding Rossmann-like Domain"/>
    <property type="match status" value="1"/>
</dbReference>
<feature type="region of interest" description="Disordered" evidence="3">
    <location>
        <begin position="189"/>
        <end position="211"/>
    </location>
</feature>
<comment type="similarity">
    <text evidence="1">Belongs to the short-chain dehydrogenases/reductases (SDR) family.</text>
</comment>